<dbReference type="eggNOG" id="COG2821">
    <property type="taxonomic scope" value="Bacteria"/>
</dbReference>
<dbReference type="InterPro" id="IPR036908">
    <property type="entry name" value="RlpA-like_sf"/>
</dbReference>
<dbReference type="PATRIC" id="fig|28087.4.peg.2014"/>
<dbReference type="AlphaFoldDB" id="A0A0W0YJ84"/>
<sequence>MHPLINSYNLVGQIWYYFLFNESLYPYMKRKSFLCFLFVSMQVIAAPHFAPGEPTPARHYEINGPALCATAKETLAYLNKGNNYDPHVIHAGKVLQIPLARVKATLIFICQHQNELNDPAFVKKHFDFVRWYPDMEQAKLLKSSKSLVAHLPKDEILMTKYYVHRAQVSSKPTPAHPFALYALPPDEVSLTLEEANAKPELIRFQYGKQAILKGALTQKKIPALAYLSRDDLEAALMQGTVVADFGDSSHQVKIFNVHRCNNIPYNKAQNPYQQERYWYFKPVNGIKGYGKDADHKITVNPEVTFAADLEQFGLGKLLMVQYPNQQGKIVTRAGIFADTGGAFANNLYQVDFLAGTYAGKDAFYRATRNLPNYVTAYFMVLKK</sequence>
<dbReference type="SUPFAM" id="SSF50685">
    <property type="entry name" value="Barwin-like endoglucanases"/>
    <property type="match status" value="1"/>
</dbReference>
<reference evidence="1 2" key="1">
    <citation type="submission" date="2015-11" db="EMBL/GenBank/DDBJ databases">
        <title>Genomic analysis of 38 Legionella species identifies large and diverse effector repertoires.</title>
        <authorList>
            <person name="Burstein D."/>
            <person name="Amaro F."/>
            <person name="Zusman T."/>
            <person name="Lifshitz Z."/>
            <person name="Cohen O."/>
            <person name="Gilbert J.A."/>
            <person name="Pupko T."/>
            <person name="Shuman H.A."/>
            <person name="Segal G."/>
        </authorList>
    </citation>
    <scope>NUCLEOTIDE SEQUENCE [LARGE SCALE GENOMIC DNA]</scope>
    <source>
        <strain evidence="1 2">Mt.St.Helens-4</strain>
    </source>
</reference>
<dbReference type="STRING" id="28087.Lsai_1880"/>
<protein>
    <recommendedName>
        <fullName evidence="3">Lytic transglycosylase MltA domain-containing protein</fullName>
    </recommendedName>
</protein>
<proteinExistence type="predicted"/>
<evidence type="ECO:0008006" key="3">
    <source>
        <dbReference type="Google" id="ProtNLM"/>
    </source>
</evidence>
<name>A0A0W0YJ84_9GAMM</name>
<accession>A0A0W0YJ84</accession>
<dbReference type="EMBL" id="LNYV01000029">
    <property type="protein sequence ID" value="KTD56903.1"/>
    <property type="molecule type" value="Genomic_DNA"/>
</dbReference>
<evidence type="ECO:0000313" key="2">
    <source>
        <dbReference type="Proteomes" id="UP000054621"/>
    </source>
</evidence>
<evidence type="ECO:0000313" key="1">
    <source>
        <dbReference type="EMBL" id="KTD56903.1"/>
    </source>
</evidence>
<gene>
    <name evidence="1" type="ORF">Lsai_1880</name>
</gene>
<comment type="caution">
    <text evidence="1">The sequence shown here is derived from an EMBL/GenBank/DDBJ whole genome shotgun (WGS) entry which is preliminary data.</text>
</comment>
<dbReference type="Proteomes" id="UP000054621">
    <property type="component" value="Unassembled WGS sequence"/>
</dbReference>
<organism evidence="1 2">
    <name type="scientific">Legionella sainthelensi</name>
    <dbReference type="NCBI Taxonomy" id="28087"/>
    <lineage>
        <taxon>Bacteria</taxon>
        <taxon>Pseudomonadati</taxon>
        <taxon>Pseudomonadota</taxon>
        <taxon>Gammaproteobacteria</taxon>
        <taxon>Legionellales</taxon>
        <taxon>Legionellaceae</taxon>
        <taxon>Legionella</taxon>
    </lineage>
</organism>